<dbReference type="Pfam" id="PF03006">
    <property type="entry name" value="HlyIII"/>
    <property type="match status" value="1"/>
</dbReference>
<feature type="transmembrane region" description="Helical" evidence="7">
    <location>
        <begin position="263"/>
        <end position="289"/>
    </location>
</feature>
<feature type="binding site" evidence="6">
    <location>
        <position position="229"/>
    </location>
    <ligand>
        <name>Zn(2+)</name>
        <dbReference type="ChEBI" id="CHEBI:29105"/>
    </ligand>
</feature>
<comment type="caution">
    <text evidence="8">The sequence shown here is derived from an EMBL/GenBank/DDBJ whole genome shotgun (WGS) entry which is preliminary data.</text>
</comment>
<comment type="subcellular location">
    <subcellularLocation>
        <location evidence="1">Membrane</location>
        <topology evidence="1">Multi-pass membrane protein</topology>
    </subcellularLocation>
</comment>
<dbReference type="GO" id="GO:0046872">
    <property type="term" value="F:metal ion binding"/>
    <property type="evidence" value="ECO:0007669"/>
    <property type="project" value="UniProtKB-KW"/>
</dbReference>
<comment type="similarity">
    <text evidence="2">Belongs to the ADIPOR family.</text>
</comment>
<evidence type="ECO:0000256" key="4">
    <source>
        <dbReference type="ARBA" id="ARBA00022989"/>
    </source>
</evidence>
<organism evidence="8 9">
    <name type="scientific">Myotis myotis</name>
    <name type="common">Greater mouse-eared bat</name>
    <name type="synonym">Vespertilio myotis</name>
    <dbReference type="NCBI Taxonomy" id="51298"/>
    <lineage>
        <taxon>Eukaryota</taxon>
        <taxon>Metazoa</taxon>
        <taxon>Chordata</taxon>
        <taxon>Craniata</taxon>
        <taxon>Vertebrata</taxon>
        <taxon>Euteleostomi</taxon>
        <taxon>Mammalia</taxon>
        <taxon>Eutheria</taxon>
        <taxon>Laurasiatheria</taxon>
        <taxon>Chiroptera</taxon>
        <taxon>Yangochiroptera</taxon>
        <taxon>Vespertilionidae</taxon>
        <taxon>Myotis</taxon>
    </lineage>
</organism>
<evidence type="ECO:0000256" key="5">
    <source>
        <dbReference type="ARBA" id="ARBA00023136"/>
    </source>
</evidence>
<keyword evidence="4 7" id="KW-1133">Transmembrane helix</keyword>
<keyword evidence="6" id="KW-0479">Metal-binding</keyword>
<sequence length="312" mass="34446">MLSLKLPQLLQVHQVPRVFWEDGIVSGYRRPTSSALDCVLSSFQMTNETVNIWTHFLPTWYFLWRLLVLAGGPGFRAEPYHWPLLVFLLPTCLYPFASCCAHTFSSMSPRARHICYFLDYGALSLYSLGCAFPYAAYSMPASWLHGRLHQLFVPAAALNSFLFDNLPLFYRLGLCWGRGHSCGQEALSTNHGYHLLCALLTGFLFASHLPERLAPGRFDYIGHSHQLFHICAVLGTHFQLEAVLADMESRQAWLATQATPLGLAGTVATLGLAVAGNLLIIAAFTASLFRAPSTCPLLQGGPPEGGTNAKQQ</sequence>
<protein>
    <submittedName>
        <fullName evidence="8">Progestin and adipoQ receptor family member 6</fullName>
    </submittedName>
</protein>
<evidence type="ECO:0000256" key="2">
    <source>
        <dbReference type="ARBA" id="ARBA00007018"/>
    </source>
</evidence>
<dbReference type="AlphaFoldDB" id="A0A7J7ST59"/>
<name>A0A7J7ST59_MYOMY</name>
<dbReference type="Proteomes" id="UP000527355">
    <property type="component" value="Unassembled WGS sequence"/>
</dbReference>
<gene>
    <name evidence="8" type="ORF">mMyoMyo1_014777</name>
</gene>
<evidence type="ECO:0000256" key="6">
    <source>
        <dbReference type="PIRSR" id="PIRSR604254-1"/>
    </source>
</evidence>
<evidence type="ECO:0000256" key="7">
    <source>
        <dbReference type="SAM" id="Phobius"/>
    </source>
</evidence>
<evidence type="ECO:0000256" key="1">
    <source>
        <dbReference type="ARBA" id="ARBA00004141"/>
    </source>
</evidence>
<keyword evidence="8" id="KW-0675">Receptor</keyword>
<keyword evidence="9" id="KW-1185">Reference proteome</keyword>
<feature type="transmembrane region" description="Helical" evidence="7">
    <location>
        <begin position="148"/>
        <end position="170"/>
    </location>
</feature>
<dbReference type="VEuPathDB" id="HostDB:GeneID_118673200"/>
<dbReference type="PANTHER" id="PTHR20855">
    <property type="entry name" value="ADIPOR/PROGESTIN RECEPTOR-RELATED"/>
    <property type="match status" value="1"/>
</dbReference>
<feature type="transmembrane region" description="Helical" evidence="7">
    <location>
        <begin position="82"/>
        <end position="104"/>
    </location>
</feature>
<evidence type="ECO:0000256" key="3">
    <source>
        <dbReference type="ARBA" id="ARBA00022692"/>
    </source>
</evidence>
<keyword evidence="3 7" id="KW-0812">Transmembrane</keyword>
<dbReference type="GO" id="GO:0016020">
    <property type="term" value="C:membrane"/>
    <property type="evidence" value="ECO:0007669"/>
    <property type="project" value="UniProtKB-SubCell"/>
</dbReference>
<feature type="binding site" evidence="6">
    <location>
        <position position="102"/>
    </location>
    <ligand>
        <name>Zn(2+)</name>
        <dbReference type="ChEBI" id="CHEBI:29105"/>
    </ligand>
</feature>
<dbReference type="EMBL" id="JABWUV010000018">
    <property type="protein sequence ID" value="KAF6291277.1"/>
    <property type="molecule type" value="Genomic_DNA"/>
</dbReference>
<feature type="binding site" evidence="6">
    <location>
        <position position="225"/>
    </location>
    <ligand>
        <name>Zn(2+)</name>
        <dbReference type="ChEBI" id="CHEBI:29105"/>
    </ligand>
</feature>
<proteinExistence type="inferred from homology"/>
<feature type="transmembrane region" description="Helical" evidence="7">
    <location>
        <begin position="191"/>
        <end position="209"/>
    </location>
</feature>
<dbReference type="InterPro" id="IPR004254">
    <property type="entry name" value="AdipoR/HlyIII-related"/>
</dbReference>
<evidence type="ECO:0000313" key="8">
    <source>
        <dbReference type="EMBL" id="KAF6291277.1"/>
    </source>
</evidence>
<reference evidence="8 9" key="1">
    <citation type="journal article" date="2020" name="Nature">
        <title>Six reference-quality genomes reveal evolution of bat adaptations.</title>
        <authorList>
            <person name="Jebb D."/>
            <person name="Huang Z."/>
            <person name="Pippel M."/>
            <person name="Hughes G.M."/>
            <person name="Lavrichenko K."/>
            <person name="Devanna P."/>
            <person name="Winkler S."/>
            <person name="Jermiin L.S."/>
            <person name="Skirmuntt E.C."/>
            <person name="Katzourakis A."/>
            <person name="Burkitt-Gray L."/>
            <person name="Ray D.A."/>
            <person name="Sullivan K.A.M."/>
            <person name="Roscito J.G."/>
            <person name="Kirilenko B.M."/>
            <person name="Davalos L.M."/>
            <person name="Corthals A.P."/>
            <person name="Power M.L."/>
            <person name="Jones G."/>
            <person name="Ransome R.D."/>
            <person name="Dechmann D.K.N."/>
            <person name="Locatelli A.G."/>
            <person name="Puechmaille S.J."/>
            <person name="Fedrigo O."/>
            <person name="Jarvis E.D."/>
            <person name="Hiller M."/>
            <person name="Vernes S.C."/>
            <person name="Myers E.W."/>
            <person name="Teeling E.C."/>
        </authorList>
    </citation>
    <scope>NUCLEOTIDE SEQUENCE [LARGE SCALE GENOMIC DNA]</scope>
    <source>
        <strain evidence="8">MMyoMyo1</strain>
        <tissue evidence="8">Flight muscle</tissue>
    </source>
</reference>
<dbReference type="GO" id="GO:0038023">
    <property type="term" value="F:signaling receptor activity"/>
    <property type="evidence" value="ECO:0007669"/>
    <property type="project" value="TreeGrafter"/>
</dbReference>
<feature type="transmembrane region" description="Helical" evidence="7">
    <location>
        <begin position="116"/>
        <end position="136"/>
    </location>
</feature>
<keyword evidence="6" id="KW-0862">Zinc</keyword>
<evidence type="ECO:0000313" key="9">
    <source>
        <dbReference type="Proteomes" id="UP000527355"/>
    </source>
</evidence>
<dbReference type="PANTHER" id="PTHR20855:SF39">
    <property type="entry name" value="MEMBRANE PROGESTIN RECEPTOR DELTA"/>
    <property type="match status" value="1"/>
</dbReference>
<keyword evidence="5 7" id="KW-0472">Membrane</keyword>
<accession>A0A7J7ST59</accession>